<evidence type="ECO:0000256" key="15">
    <source>
        <dbReference type="ARBA" id="ARBA00022989"/>
    </source>
</evidence>
<feature type="domain" description="S1 motif" evidence="21">
    <location>
        <begin position="41"/>
        <end position="75"/>
    </location>
</feature>
<dbReference type="NCBIfam" id="TIGR00757">
    <property type="entry name" value="RNaseEG"/>
    <property type="match status" value="1"/>
</dbReference>
<comment type="subcellular location">
    <subcellularLocation>
        <location evidence="2">Membrane</location>
        <topology evidence="2">Multi-pass membrane protein</topology>
    </subcellularLocation>
</comment>
<gene>
    <name evidence="23" type="ORF">UXM345_LOCUS4928</name>
</gene>
<comment type="caution">
    <text evidence="23">The sequence shown here is derived from an EMBL/GenBank/DDBJ whole genome shotgun (WGS) entry which is preliminary data.</text>
</comment>
<dbReference type="GO" id="GO:0006813">
    <property type="term" value="P:potassium ion transport"/>
    <property type="evidence" value="ECO:0007669"/>
    <property type="project" value="UniProtKB-KW"/>
</dbReference>
<keyword evidence="7" id="KW-0633">Potassium transport</keyword>
<dbReference type="GO" id="GO:0046872">
    <property type="term" value="F:metal ion binding"/>
    <property type="evidence" value="ECO:0007669"/>
    <property type="project" value="UniProtKB-KW"/>
</dbReference>
<comment type="function">
    <text evidence="19">Involved in intercistronic processing of primary transcripts from chloroplast operons. The endonucleolytic activity of the enzyme depends on the number of phosphates at the 5' end, is inhibited by structured RNA, and preferentially cleaves A/U-rich sequences.</text>
</comment>
<keyword evidence="9" id="KW-0479">Metal-binding</keyword>
<dbReference type="InterPro" id="IPR005823">
    <property type="entry name" value="Ribosomal_uL13_bac-type"/>
</dbReference>
<evidence type="ECO:0000256" key="3">
    <source>
        <dbReference type="ARBA" id="ARBA00005522"/>
    </source>
</evidence>
<keyword evidence="17 20" id="KW-0472">Membrane</keyword>
<proteinExistence type="inferred from homology"/>
<evidence type="ECO:0000256" key="7">
    <source>
        <dbReference type="ARBA" id="ARBA00022538"/>
    </source>
</evidence>
<dbReference type="Gene3D" id="3.40.50.720">
    <property type="entry name" value="NAD(P)-binding Rossmann-like Domain"/>
    <property type="match status" value="1"/>
</dbReference>
<dbReference type="Gene3D" id="3.30.460.10">
    <property type="entry name" value="Beta Polymerase, domain 2"/>
    <property type="match status" value="1"/>
</dbReference>
<dbReference type="GO" id="GO:0005840">
    <property type="term" value="C:ribosome"/>
    <property type="evidence" value="ECO:0007669"/>
    <property type="project" value="UniProtKB-KW"/>
</dbReference>
<accession>A0A819BJD0</accession>
<feature type="domain" description="RCK N-terminal" evidence="22">
    <location>
        <begin position="915"/>
        <end position="1032"/>
    </location>
</feature>
<dbReference type="PROSITE" id="PS50126">
    <property type="entry name" value="S1"/>
    <property type="match status" value="1"/>
</dbReference>
<feature type="transmembrane region" description="Helical" evidence="20">
    <location>
        <begin position="704"/>
        <end position="726"/>
    </location>
</feature>
<evidence type="ECO:0000256" key="14">
    <source>
        <dbReference type="ARBA" id="ARBA00022980"/>
    </source>
</evidence>
<dbReference type="InterPro" id="IPR005822">
    <property type="entry name" value="Ribosomal_uL13"/>
</dbReference>
<dbReference type="Pfam" id="PF00572">
    <property type="entry name" value="Ribosomal_L13"/>
    <property type="match status" value="1"/>
</dbReference>
<evidence type="ECO:0000256" key="10">
    <source>
        <dbReference type="ARBA" id="ARBA00022801"/>
    </source>
</evidence>
<feature type="transmembrane region" description="Helical" evidence="20">
    <location>
        <begin position="614"/>
        <end position="636"/>
    </location>
</feature>
<evidence type="ECO:0000256" key="6">
    <source>
        <dbReference type="ARBA" id="ARBA00022449"/>
    </source>
</evidence>
<dbReference type="SUPFAM" id="SSF50249">
    <property type="entry name" value="Nucleic acid-binding proteins"/>
    <property type="match status" value="1"/>
</dbReference>
<dbReference type="GO" id="GO:1990904">
    <property type="term" value="C:ribonucleoprotein complex"/>
    <property type="evidence" value="ECO:0007669"/>
    <property type="project" value="UniProtKB-KW"/>
</dbReference>
<evidence type="ECO:0000256" key="11">
    <source>
        <dbReference type="ARBA" id="ARBA00022842"/>
    </source>
</evidence>
<dbReference type="InterPro" id="IPR036899">
    <property type="entry name" value="Ribosomal_uL13_sf"/>
</dbReference>
<keyword evidence="14" id="KW-0689">Ribosomal protein</keyword>
<evidence type="ECO:0000256" key="17">
    <source>
        <dbReference type="ARBA" id="ARBA00023136"/>
    </source>
</evidence>
<dbReference type="InterPro" id="IPR019307">
    <property type="entry name" value="RNA-bd_AU-1/RNase_E/G"/>
</dbReference>
<dbReference type="InterPro" id="IPR003029">
    <property type="entry name" value="S1_domain"/>
</dbReference>
<reference evidence="23" key="1">
    <citation type="submission" date="2021-02" db="EMBL/GenBank/DDBJ databases">
        <authorList>
            <person name="Nowell W R."/>
        </authorList>
    </citation>
    <scope>NUCLEOTIDE SEQUENCE</scope>
</reference>
<evidence type="ECO:0000256" key="12">
    <source>
        <dbReference type="ARBA" id="ARBA00022884"/>
    </source>
</evidence>
<dbReference type="PANTHER" id="PTHR46157">
    <property type="entry name" value="K(+) EFFLUX ANTIPORTER 3, CHLOROPLASTIC"/>
    <property type="match status" value="1"/>
</dbReference>
<feature type="transmembrane region" description="Helical" evidence="20">
    <location>
        <begin position="585"/>
        <end position="602"/>
    </location>
</feature>
<evidence type="ECO:0000256" key="5">
    <source>
        <dbReference type="ARBA" id="ARBA00022448"/>
    </source>
</evidence>
<keyword evidence="10" id="KW-0378">Hydrolase</keyword>
<feature type="transmembrane region" description="Helical" evidence="20">
    <location>
        <begin position="675"/>
        <end position="698"/>
    </location>
</feature>
<dbReference type="Pfam" id="PF00999">
    <property type="entry name" value="Na_H_Exchanger"/>
    <property type="match status" value="1"/>
</dbReference>
<dbReference type="InterPro" id="IPR010466">
    <property type="entry name" value="DUF1058"/>
</dbReference>
<dbReference type="CDD" id="cd04453">
    <property type="entry name" value="S1_RNase_E"/>
    <property type="match status" value="1"/>
</dbReference>
<keyword evidence="16" id="KW-0406">Ion transport</keyword>
<dbReference type="Pfam" id="PF00575">
    <property type="entry name" value="S1"/>
    <property type="match status" value="1"/>
</dbReference>
<feature type="transmembrane region" description="Helical" evidence="20">
    <location>
        <begin position="642"/>
        <end position="663"/>
    </location>
</feature>
<dbReference type="GO" id="GO:0003735">
    <property type="term" value="F:structural constituent of ribosome"/>
    <property type="evidence" value="ECO:0007669"/>
    <property type="project" value="InterPro"/>
</dbReference>
<sequence>MKKRILIDANFPTETRVVLLDKNNQIEDVEYSSVNKKQIKGNIYLAKVTRVEPALQAAFVDYGDEKSGFLPFSEIHPDYYNILTKDKENEVFTPSWNELSPPEITSDDLAEKKHSTNSSGIADIDEIDISKIEKLVDEKIQSDFDIEAEDNEIESFSKEDAHSDARKDYKIQEVIKKGQIFLVQVTKEERGNKGVSLTTYISLAGKYCVLMPNKPSQNGISRKISNHDERKRLKDIINSLVSGRNKESSSVIARTAGAGHTSLDIKKDYEYLVKLWNRVREATLQANAPSFIHQEDGLILKTIRDMFDRNVKEVVVQGSAAFNACVKFIKEIMPYALGSVKEYKSNTPILTKFNVEDQLTRLYQPVAHLPSGGYIVINPTEALISIDVNSGKATSERNIEEMALKTNLEAAREVARQVKLRDLSGSFVKMGSYSVNSSLYANTVLRQESISGLAENAAEEIRNRVRLMISNPNELKDFIIKILEDKNAQNITVLELAQEVPLATYMIFASARSTKNISAIAEHVVYELKHVAQWPVLVEGVNNSDWVLLDAGERLNLSPVLGYLVAGAMIGDHGMKVVTYEQTTLLGELGVVFLLFAIGLELSIERLKAMRKYVFGLGSLQVLITVLIIAGAIVLVTGDNNSAIIIAGGLALSSTAIVMQVINETKSQSMQIGRVALAILLLQDFVVVPLLVIVPLLGGNGEKSLIVVLGYSLLKAVIALGVIFVAGRLLLRPLFSFISSDTSDESSELPIAVTLLVVLSASWGTEHFGLSLALGAFVSGVLVAETDFRVKAEESIYPFKSLLLGLFFMSVALILLKAMIISGLCILFGFNKGVAIHAGLLLSQGGEFSFILFNLGKEYGVLEESVANILLLVVTCSMALTPLLAMIGQKFAERIEKGLGRTPAQIIEYGARDLANHVIIAGFGKVGKMVARVLEVEGINYIALDVNGEVVTEEITNGLPVFVGDASQISNLQAVGADRALTIVLTMNNTVTIRKTAKAIRTNFTDLDVVVRLKDLKNCTEFYDIGVTTIIPQDYETGLQLGGAVLNSVTFADISKEKLPIPRFVTIKFDEVNVRTGPVVDCPVEWVFIRKGEPVEIIAEYEQWRKIRDLSEECGTDVKTYSAKPSDIEKKWWIIDARDLVLGRLASQTAVLLRGKHKPTFTPHMDCGDNVIIINARHVYLSGNKADPKDGKMYYRHTGFPGGIKETTAGKVLLGKYPERVVKMAVQRMISRNILGAKQFSNLYVYAEDVHPHLGQQPEVLDIASKNSKNKNKKK</sequence>
<dbReference type="PROSITE" id="PS51201">
    <property type="entry name" value="RCK_N"/>
    <property type="match status" value="1"/>
</dbReference>
<keyword evidence="5" id="KW-0813">Transport</keyword>
<protein>
    <submittedName>
        <fullName evidence="23">Uncharacterized protein</fullName>
    </submittedName>
</protein>
<feature type="transmembrane region" description="Helical" evidence="20">
    <location>
        <begin position="836"/>
        <end position="855"/>
    </location>
</feature>
<keyword evidence="12" id="KW-0694">RNA-binding</keyword>
<evidence type="ECO:0000313" key="23">
    <source>
        <dbReference type="EMBL" id="CAF3803088.1"/>
    </source>
</evidence>
<keyword evidence="11" id="KW-0460">Magnesium</keyword>
<comment type="similarity">
    <text evidence="3">Belongs to the RNase E/G family.</text>
</comment>
<organism evidence="23 24">
    <name type="scientific">Rotaria magnacalcarata</name>
    <dbReference type="NCBI Taxonomy" id="392030"/>
    <lineage>
        <taxon>Eukaryota</taxon>
        <taxon>Metazoa</taxon>
        <taxon>Spiralia</taxon>
        <taxon>Gnathifera</taxon>
        <taxon>Rotifera</taxon>
        <taxon>Eurotatoria</taxon>
        <taxon>Bdelloidea</taxon>
        <taxon>Philodinida</taxon>
        <taxon>Philodinidae</taxon>
        <taxon>Rotaria</taxon>
    </lineage>
</organism>
<dbReference type="PANTHER" id="PTHR46157:SF4">
    <property type="entry name" value="K(+) EFFLUX ANTIPORTER 3, CHLOROPLASTIC"/>
    <property type="match status" value="1"/>
</dbReference>
<evidence type="ECO:0000259" key="21">
    <source>
        <dbReference type="PROSITE" id="PS50126"/>
    </source>
</evidence>
<dbReference type="Gene3D" id="3.90.1180.10">
    <property type="entry name" value="Ribosomal protein L13"/>
    <property type="match status" value="1"/>
</dbReference>
<dbReference type="GO" id="GO:0006412">
    <property type="term" value="P:translation"/>
    <property type="evidence" value="ECO:0007669"/>
    <property type="project" value="InterPro"/>
</dbReference>
<dbReference type="GO" id="GO:0003723">
    <property type="term" value="F:RNA binding"/>
    <property type="evidence" value="ECO:0007669"/>
    <property type="project" value="UniProtKB-KW"/>
</dbReference>
<evidence type="ECO:0000256" key="2">
    <source>
        <dbReference type="ARBA" id="ARBA00004141"/>
    </source>
</evidence>
<evidence type="ECO:0000256" key="1">
    <source>
        <dbReference type="ARBA" id="ARBA00001946"/>
    </source>
</evidence>
<dbReference type="EMBL" id="CAJOBF010000351">
    <property type="protein sequence ID" value="CAF3803088.1"/>
    <property type="molecule type" value="Genomic_DNA"/>
</dbReference>
<dbReference type="InterPro" id="IPR006153">
    <property type="entry name" value="Cation/H_exchanger_TM"/>
</dbReference>
<dbReference type="InterPro" id="IPR036291">
    <property type="entry name" value="NAD(P)-bd_dom_sf"/>
</dbReference>
<feature type="transmembrane region" description="Helical" evidence="20">
    <location>
        <begin position="867"/>
        <end position="887"/>
    </location>
</feature>
<evidence type="ECO:0000256" key="9">
    <source>
        <dbReference type="ARBA" id="ARBA00022723"/>
    </source>
</evidence>
<dbReference type="GO" id="GO:0004540">
    <property type="term" value="F:RNA nuclease activity"/>
    <property type="evidence" value="ECO:0007669"/>
    <property type="project" value="InterPro"/>
</dbReference>
<keyword evidence="15 20" id="KW-1133">Transmembrane helix</keyword>
<evidence type="ECO:0000256" key="13">
    <source>
        <dbReference type="ARBA" id="ARBA00022958"/>
    </source>
</evidence>
<dbReference type="GO" id="GO:0016020">
    <property type="term" value="C:membrane"/>
    <property type="evidence" value="ECO:0007669"/>
    <property type="project" value="UniProtKB-SubCell"/>
</dbReference>
<evidence type="ECO:0000256" key="18">
    <source>
        <dbReference type="ARBA" id="ARBA00023274"/>
    </source>
</evidence>
<dbReference type="InterPro" id="IPR012340">
    <property type="entry name" value="NA-bd_OB-fold"/>
</dbReference>
<dbReference type="InterPro" id="IPR003148">
    <property type="entry name" value="RCK_N"/>
</dbReference>
<dbReference type="AlphaFoldDB" id="A0A819BJD0"/>
<evidence type="ECO:0000256" key="19">
    <source>
        <dbReference type="ARBA" id="ARBA00023436"/>
    </source>
</evidence>
<dbReference type="SUPFAM" id="SSF51735">
    <property type="entry name" value="NAD(P)-binding Rossmann-fold domains"/>
    <property type="match status" value="1"/>
</dbReference>
<feature type="transmembrane region" description="Helical" evidence="20">
    <location>
        <begin position="802"/>
        <end position="830"/>
    </location>
</feature>
<dbReference type="SMART" id="SM00316">
    <property type="entry name" value="S1"/>
    <property type="match status" value="1"/>
</dbReference>
<evidence type="ECO:0000256" key="16">
    <source>
        <dbReference type="ARBA" id="ARBA00023065"/>
    </source>
</evidence>
<dbReference type="SUPFAM" id="SSF52161">
    <property type="entry name" value="Ribosomal protein L13"/>
    <property type="match status" value="1"/>
</dbReference>
<comment type="cofactor">
    <cofactor evidence="1">
        <name>Mg(2+)</name>
        <dbReference type="ChEBI" id="CHEBI:18420"/>
    </cofactor>
</comment>
<evidence type="ECO:0000256" key="8">
    <source>
        <dbReference type="ARBA" id="ARBA00022692"/>
    </source>
</evidence>
<evidence type="ECO:0000259" key="22">
    <source>
        <dbReference type="PROSITE" id="PS51201"/>
    </source>
</evidence>
<name>A0A819BJD0_9BILA</name>
<evidence type="ECO:0000256" key="4">
    <source>
        <dbReference type="ARBA" id="ARBA00006227"/>
    </source>
</evidence>
<dbReference type="GO" id="GO:0006396">
    <property type="term" value="P:RNA processing"/>
    <property type="evidence" value="ECO:0007669"/>
    <property type="project" value="InterPro"/>
</dbReference>
<evidence type="ECO:0000313" key="24">
    <source>
        <dbReference type="Proteomes" id="UP000663842"/>
    </source>
</evidence>
<keyword evidence="8 20" id="KW-0812">Transmembrane</keyword>
<dbReference type="Gene3D" id="2.40.50.140">
    <property type="entry name" value="Nucleic acid-binding proteins"/>
    <property type="match status" value="1"/>
</dbReference>
<dbReference type="Pfam" id="PF10150">
    <property type="entry name" value="RNase_E_G"/>
    <property type="match status" value="1"/>
</dbReference>
<dbReference type="GO" id="GO:0015297">
    <property type="term" value="F:antiporter activity"/>
    <property type="evidence" value="ECO:0007669"/>
    <property type="project" value="UniProtKB-KW"/>
</dbReference>
<keyword evidence="18" id="KW-0687">Ribonucleoprotein</keyword>
<dbReference type="InterPro" id="IPR038770">
    <property type="entry name" value="Na+/solute_symporter_sf"/>
</dbReference>
<dbReference type="GO" id="GO:1902600">
    <property type="term" value="P:proton transmembrane transport"/>
    <property type="evidence" value="ECO:0007669"/>
    <property type="project" value="InterPro"/>
</dbReference>
<dbReference type="InterPro" id="IPR004659">
    <property type="entry name" value="RNase_E/G"/>
</dbReference>
<dbReference type="InterPro" id="IPR043519">
    <property type="entry name" value="NT_sf"/>
</dbReference>
<dbReference type="SUPFAM" id="SSF81301">
    <property type="entry name" value="Nucleotidyltransferase"/>
    <property type="match status" value="1"/>
</dbReference>
<evidence type="ECO:0000256" key="20">
    <source>
        <dbReference type="SAM" id="Phobius"/>
    </source>
</evidence>
<dbReference type="Gene3D" id="1.20.1530.20">
    <property type="match status" value="1"/>
</dbReference>
<dbReference type="NCBIfam" id="TIGR01066">
    <property type="entry name" value="rplM_bact"/>
    <property type="match status" value="1"/>
</dbReference>
<keyword evidence="6" id="KW-0050">Antiport</keyword>
<dbReference type="Pfam" id="PF06347">
    <property type="entry name" value="SH3_4"/>
    <property type="match status" value="1"/>
</dbReference>
<dbReference type="Pfam" id="PF02254">
    <property type="entry name" value="TrkA_N"/>
    <property type="match status" value="1"/>
</dbReference>
<comment type="similarity">
    <text evidence="4">Belongs to the universal ribosomal protein uL13 family.</text>
</comment>
<dbReference type="GO" id="GO:0016787">
    <property type="term" value="F:hydrolase activity"/>
    <property type="evidence" value="ECO:0007669"/>
    <property type="project" value="UniProtKB-KW"/>
</dbReference>
<dbReference type="HAMAP" id="MF_01366">
    <property type="entry name" value="Ribosomal_uL13"/>
    <property type="match status" value="1"/>
</dbReference>
<dbReference type="Proteomes" id="UP000663842">
    <property type="component" value="Unassembled WGS sequence"/>
</dbReference>
<keyword evidence="13" id="KW-0630">Potassium</keyword>
<dbReference type="CDD" id="cd00392">
    <property type="entry name" value="Ribosomal_L13"/>
    <property type="match status" value="1"/>
</dbReference>